<dbReference type="AlphaFoldDB" id="A0A941JHU5"/>
<accession>A0A941JHU5</accession>
<keyword evidence="8" id="KW-0472">Membrane</keyword>
<dbReference type="InterPro" id="IPR019909">
    <property type="entry name" value="Haem_uptake_protein_IsdC"/>
</dbReference>
<evidence type="ECO:0000256" key="6">
    <source>
        <dbReference type="ARBA" id="ARBA00023088"/>
    </source>
</evidence>
<dbReference type="RefSeq" id="WP_212121111.1">
    <property type="nucleotide sequence ID" value="NZ_JAGTPX020000030.1"/>
</dbReference>
<dbReference type="Pfam" id="PF05031">
    <property type="entry name" value="NEAT"/>
    <property type="match status" value="1"/>
</dbReference>
<keyword evidence="8" id="KW-0812">Transmembrane</keyword>
<dbReference type="CDD" id="cd06920">
    <property type="entry name" value="NEAT"/>
    <property type="match status" value="1"/>
</dbReference>
<proteinExistence type="predicted"/>
<reference evidence="11" key="1">
    <citation type="submission" date="2021-04" db="EMBL/GenBank/DDBJ databases">
        <title>Genomic analysis of electroactive and textile dye degrading Bacillus circulans strain: DC10 isolated from constructed wetland-microbial fuel cells treating textile dye wastewaters.</title>
        <authorList>
            <person name="Patel D.U."/>
            <person name="Desai C.R."/>
        </authorList>
    </citation>
    <scope>NUCLEOTIDE SEQUENCE</scope>
    <source>
        <strain evidence="11">DC10</strain>
    </source>
</reference>
<dbReference type="InterPro" id="IPR006635">
    <property type="entry name" value="NEAT_dom"/>
</dbReference>
<organism evidence="11">
    <name type="scientific">Niallia circulans</name>
    <name type="common">Bacillus circulans</name>
    <dbReference type="NCBI Taxonomy" id="1397"/>
    <lineage>
        <taxon>Bacteria</taxon>
        <taxon>Bacillati</taxon>
        <taxon>Bacillota</taxon>
        <taxon>Bacilli</taxon>
        <taxon>Bacillales</taxon>
        <taxon>Bacillaceae</taxon>
        <taxon>Niallia</taxon>
    </lineage>
</organism>
<evidence type="ECO:0000256" key="9">
    <source>
        <dbReference type="SAM" id="SignalP"/>
    </source>
</evidence>
<dbReference type="NCBIfam" id="TIGR03656">
    <property type="entry name" value="IsdC"/>
    <property type="match status" value="1"/>
</dbReference>
<keyword evidence="2" id="KW-0134">Cell wall</keyword>
<dbReference type="GO" id="GO:0009274">
    <property type="term" value="C:peptidoglycan-based cell wall"/>
    <property type="evidence" value="ECO:0007669"/>
    <property type="project" value="InterPro"/>
</dbReference>
<dbReference type="Gene3D" id="2.60.40.1850">
    <property type="match status" value="1"/>
</dbReference>
<evidence type="ECO:0000256" key="7">
    <source>
        <dbReference type="SAM" id="MobiDB-lite"/>
    </source>
</evidence>
<keyword evidence="8" id="KW-1133">Transmembrane helix</keyword>
<keyword evidence="4 9" id="KW-0732">Signal</keyword>
<feature type="compositionally biased region" description="Low complexity" evidence="7">
    <location>
        <begin position="164"/>
        <end position="180"/>
    </location>
</feature>
<evidence type="ECO:0000256" key="5">
    <source>
        <dbReference type="ARBA" id="ARBA00023004"/>
    </source>
</evidence>
<feature type="compositionally biased region" description="Polar residues" evidence="7">
    <location>
        <begin position="149"/>
        <end position="163"/>
    </location>
</feature>
<dbReference type="PROSITE" id="PS50978">
    <property type="entry name" value="NEAT"/>
    <property type="match status" value="1"/>
</dbReference>
<feature type="region of interest" description="Disordered" evidence="7">
    <location>
        <begin position="149"/>
        <end position="190"/>
    </location>
</feature>
<feature type="signal peptide" evidence="9">
    <location>
        <begin position="1"/>
        <end position="30"/>
    </location>
</feature>
<feature type="chain" id="PRO_5037266842" evidence="9">
    <location>
        <begin position="31"/>
        <end position="222"/>
    </location>
</feature>
<evidence type="ECO:0000256" key="4">
    <source>
        <dbReference type="ARBA" id="ARBA00022729"/>
    </source>
</evidence>
<evidence type="ECO:0000256" key="2">
    <source>
        <dbReference type="ARBA" id="ARBA00022512"/>
    </source>
</evidence>
<dbReference type="GO" id="GO:0015886">
    <property type="term" value="P:heme transport"/>
    <property type="evidence" value="ECO:0007669"/>
    <property type="project" value="InterPro"/>
</dbReference>
<dbReference type="GO" id="GO:0030492">
    <property type="term" value="F:hemoglobin binding"/>
    <property type="evidence" value="ECO:0007669"/>
    <property type="project" value="InterPro"/>
</dbReference>
<keyword evidence="6" id="KW-0572">Peptidoglycan-anchor</keyword>
<protein>
    <submittedName>
        <fullName evidence="11">Heme uptake protein IsdC</fullName>
    </submittedName>
</protein>
<feature type="transmembrane region" description="Helical" evidence="8">
    <location>
        <begin position="194"/>
        <end position="213"/>
    </location>
</feature>
<dbReference type="EMBL" id="JAGTPX010000028">
    <property type="protein sequence ID" value="MBR8671851.1"/>
    <property type="molecule type" value="Genomic_DNA"/>
</dbReference>
<dbReference type="InterPro" id="IPR037250">
    <property type="entry name" value="NEAT_dom_sf"/>
</dbReference>
<evidence type="ECO:0000256" key="8">
    <source>
        <dbReference type="SAM" id="Phobius"/>
    </source>
</evidence>
<evidence type="ECO:0000256" key="1">
    <source>
        <dbReference type="ARBA" id="ARBA00004168"/>
    </source>
</evidence>
<feature type="domain" description="NEAT" evidence="10">
    <location>
        <begin position="33"/>
        <end position="147"/>
    </location>
</feature>
<keyword evidence="5" id="KW-0408">Iron</keyword>
<evidence type="ECO:0000313" key="11">
    <source>
        <dbReference type="EMBL" id="MBR8671851.1"/>
    </source>
</evidence>
<gene>
    <name evidence="11" type="primary">isdC</name>
    <name evidence="11" type="ORF">KD144_20155</name>
</gene>
<evidence type="ECO:0000259" key="10">
    <source>
        <dbReference type="PROSITE" id="PS50978"/>
    </source>
</evidence>
<keyword evidence="3" id="KW-0964">Secreted</keyword>
<dbReference type="PANTHER" id="PTHR37824">
    <property type="entry name" value="IRON-REGULATED SURFACE DETERMINANT PROTEIN C"/>
    <property type="match status" value="1"/>
</dbReference>
<evidence type="ECO:0000256" key="3">
    <source>
        <dbReference type="ARBA" id="ARBA00022525"/>
    </source>
</evidence>
<sequence length="222" mass="23788">MQRLQNVSKSLTIMLLIALIFLGIANPTSAAGLADGEYSVTYSVLKADSDSASMADGYFNKPAKLIVKNGVITAQIGLNTSAITEFKVNGKPVTVVSKNGESSTVQFQINNLNNPSSGEIHVIVADQNYDHWYTIRISFDENTIKTLSTSDTAEKQSSNNSDQTGTTSENVTTTTAGTEKNTVENPQTGDSDSLTLYGALAVLSGSIVLIVFIQNKKRRVVE</sequence>
<dbReference type="SMART" id="SM00725">
    <property type="entry name" value="NEAT"/>
    <property type="match status" value="1"/>
</dbReference>
<comment type="subcellular location">
    <subcellularLocation>
        <location evidence="1">Secreted</location>
        <location evidence="1">Cell wall</location>
        <topology evidence="1">Peptidoglycan-anchor</topology>
    </subcellularLocation>
</comment>
<dbReference type="InterPro" id="IPR050436">
    <property type="entry name" value="IsdA"/>
</dbReference>
<dbReference type="PANTHER" id="PTHR37824:SF1">
    <property type="entry name" value="IRON-REGULATED SURFACE DETERMINANT PROTEIN C"/>
    <property type="match status" value="1"/>
</dbReference>
<dbReference type="SUPFAM" id="SSF158911">
    <property type="entry name" value="NEAT domain-like"/>
    <property type="match status" value="1"/>
</dbReference>
<comment type="caution">
    <text evidence="11">The sequence shown here is derived from an EMBL/GenBank/DDBJ whole genome shotgun (WGS) entry which is preliminary data.</text>
</comment>
<name>A0A941JHU5_NIACI</name>